<feature type="disulfide bond" evidence="9">
    <location>
        <begin position="385"/>
        <end position="396"/>
    </location>
</feature>
<feature type="disulfide bond" evidence="9">
    <location>
        <begin position="65"/>
        <end position="360"/>
    </location>
</feature>
<keyword evidence="4 9" id="KW-1015">Disulfide bond</keyword>
<dbReference type="GO" id="GO:0005975">
    <property type="term" value="P:carbohydrate metabolic process"/>
    <property type="evidence" value="ECO:0007669"/>
    <property type="project" value="UniProtKB-UniRule"/>
</dbReference>
<dbReference type="Proteomes" id="UP001318040">
    <property type="component" value="Chromosome 30"/>
</dbReference>
<gene>
    <name evidence="12" type="primary">HYAL2</name>
</gene>
<dbReference type="GO" id="GO:0030214">
    <property type="term" value="P:hyaluronan catabolic process"/>
    <property type="evidence" value="ECO:0007669"/>
    <property type="project" value="TreeGrafter"/>
</dbReference>
<dbReference type="KEGG" id="pmrn:116947407"/>
<dbReference type="PIRSF" id="PIRSF038193">
    <property type="entry name" value="Hyaluronidase"/>
    <property type="match status" value="1"/>
</dbReference>
<proteinExistence type="inferred from homology"/>
<feature type="disulfide bond" evidence="9">
    <location>
        <begin position="233"/>
        <end position="249"/>
    </location>
</feature>
<comment type="similarity">
    <text evidence="2 6 10">Belongs to the glycosyl hydrolase 56 family.</text>
</comment>
<dbReference type="GeneID" id="116947407"/>
<feature type="active site" description="Proton donor" evidence="7">
    <location>
        <position position="157"/>
    </location>
</feature>
<dbReference type="GO" id="GO:0004415">
    <property type="term" value="F:hyalurononglucosaminidase activity"/>
    <property type="evidence" value="ECO:0007669"/>
    <property type="project" value="UniProtKB-UniRule"/>
</dbReference>
<protein>
    <recommendedName>
        <fullName evidence="10">Hyaluronidase</fullName>
        <ecNumber evidence="10">3.2.1.35</ecNumber>
    </recommendedName>
</protein>
<accession>A0AAJ7TKC2</accession>
<evidence type="ECO:0000256" key="3">
    <source>
        <dbReference type="ARBA" id="ARBA00022801"/>
    </source>
</evidence>
<dbReference type="SUPFAM" id="SSF51445">
    <property type="entry name" value="(Trans)glycosidases"/>
    <property type="match status" value="1"/>
</dbReference>
<evidence type="ECO:0000256" key="10">
    <source>
        <dbReference type="RuleBase" id="RU610713"/>
    </source>
</evidence>
<name>A0AAJ7TKC2_PETMA</name>
<dbReference type="AlphaFoldDB" id="A0AAJ7TKC2"/>
<dbReference type="InterPro" id="IPR018155">
    <property type="entry name" value="Hyaluronidase"/>
</dbReference>
<dbReference type="Pfam" id="PF01630">
    <property type="entry name" value="Glyco_hydro_56"/>
    <property type="match status" value="1"/>
</dbReference>
<evidence type="ECO:0000256" key="9">
    <source>
        <dbReference type="PIRSR" id="PIRSR038193-3"/>
    </source>
</evidence>
<keyword evidence="5 10" id="KW-0326">Glycosidase</keyword>
<keyword evidence="3 10" id="KW-0378">Hydrolase</keyword>
<evidence type="ECO:0000256" key="5">
    <source>
        <dbReference type="ARBA" id="ARBA00023295"/>
    </source>
</evidence>
<reference evidence="12" key="1">
    <citation type="submission" date="2025-08" db="UniProtKB">
        <authorList>
            <consortium name="RefSeq"/>
        </authorList>
    </citation>
    <scope>IDENTIFICATION</scope>
    <source>
        <tissue evidence="12">Sperm</tissue>
    </source>
</reference>
<dbReference type="PANTHER" id="PTHR11769:SF38">
    <property type="entry name" value="HYALURONIDASE-1-LIKE"/>
    <property type="match status" value="1"/>
</dbReference>
<evidence type="ECO:0000256" key="7">
    <source>
        <dbReference type="PIRSR" id="PIRSR038193-1"/>
    </source>
</evidence>
<evidence type="ECO:0000256" key="2">
    <source>
        <dbReference type="ARBA" id="ARBA00008871"/>
    </source>
</evidence>
<evidence type="ECO:0000313" key="12">
    <source>
        <dbReference type="RefSeq" id="XP_032818984.1"/>
    </source>
</evidence>
<keyword evidence="11" id="KW-1185">Reference proteome</keyword>
<feature type="glycosylation site" description="N-linked (GlcNAc...) asparagine" evidence="8">
    <location>
        <position position="377"/>
    </location>
</feature>
<evidence type="ECO:0000256" key="6">
    <source>
        <dbReference type="PIRNR" id="PIRNR038193"/>
    </source>
</evidence>
<dbReference type="PRINTS" id="PR00846">
    <property type="entry name" value="GLHYDRLASE56"/>
</dbReference>
<comment type="catalytic activity">
    <reaction evidence="1 10">
        <text>Random hydrolysis of (1-&gt;4)-linkages between N-acetyl-beta-D-glucosamine and D-glucuronate residues in hyaluronate.</text>
        <dbReference type="EC" id="3.2.1.35"/>
    </reaction>
</comment>
<evidence type="ECO:0000256" key="4">
    <source>
        <dbReference type="ARBA" id="ARBA00023157"/>
    </source>
</evidence>
<dbReference type="Gene3D" id="3.20.20.70">
    <property type="entry name" value="Aldolase class I"/>
    <property type="match status" value="1"/>
</dbReference>
<dbReference type="RefSeq" id="XP_032818984.1">
    <property type="nucleotide sequence ID" value="XM_032963093.1"/>
</dbReference>
<dbReference type="GO" id="GO:0031410">
    <property type="term" value="C:cytoplasmic vesicle"/>
    <property type="evidence" value="ECO:0007669"/>
    <property type="project" value="TreeGrafter"/>
</dbReference>
<evidence type="ECO:0000256" key="8">
    <source>
        <dbReference type="PIRSR" id="PIRSR038193-2"/>
    </source>
</evidence>
<sequence length="514" mass="57820">MICTTALGTGVLEISFKALIYVSLIVTMEAVAAVSAKPQQLNQTKPPVMTNRPFIVVWNAPTQQCRKRFNVDLNLGVFDMSSSPSEGITAQSVTVFYYNRLGLYPLYTEDGTPINGGLPQNASLQRHLEKARLDIETYVARRAASSGPSQLAVIDWEEWRPQWVRNWQKKDVYRQKSRQLVRERRPNWPGPRVSLQAQREFDAAALAFMNETLRMARGLRPRTLWGFYLFPDCYNYDYKERPLNYTGRCPAVELQRNDDLRWLWEGSTALFPSVYMERTLASSRNGERFVRHRVREALRVAATSRPSLPVFVYSQPAYAYTFELMAEVDLQHSIGESAALGAAGVILWGDIKYARSRANCEKLRSYIAERLGPYVVNVTSAARLCGQALCRRNGRCARKDPDSGALLHLSDDAFEVQRPWTWEDGGGDAGDVPRARGGFVVSGRLPARDVARWRRNFECRCFSGWVGTRCSVDERSQTAAGSGSPAFRRAIPIVWLMLLVLSVLLAGSGDLSGP</sequence>
<organism evidence="11 12">
    <name type="scientific">Petromyzon marinus</name>
    <name type="common">Sea lamprey</name>
    <dbReference type="NCBI Taxonomy" id="7757"/>
    <lineage>
        <taxon>Eukaryota</taxon>
        <taxon>Metazoa</taxon>
        <taxon>Chordata</taxon>
        <taxon>Craniata</taxon>
        <taxon>Vertebrata</taxon>
        <taxon>Cyclostomata</taxon>
        <taxon>Hyperoartia</taxon>
        <taxon>Petromyzontiformes</taxon>
        <taxon>Petromyzontidae</taxon>
        <taxon>Petromyzon</taxon>
    </lineage>
</organism>
<dbReference type="EC" id="3.2.1.35" evidence="10"/>
<evidence type="ECO:0000256" key="1">
    <source>
        <dbReference type="ARBA" id="ARBA00000251"/>
    </source>
</evidence>
<feature type="disulfide bond" evidence="9">
    <location>
        <begin position="461"/>
        <end position="470"/>
    </location>
</feature>
<feature type="disulfide bond" evidence="9">
    <location>
        <begin position="390"/>
        <end position="459"/>
    </location>
</feature>
<dbReference type="InterPro" id="IPR017853">
    <property type="entry name" value="GH"/>
</dbReference>
<dbReference type="PANTHER" id="PTHR11769">
    <property type="entry name" value="HYALURONIDASE"/>
    <property type="match status" value="1"/>
</dbReference>
<evidence type="ECO:0000313" key="11">
    <source>
        <dbReference type="Proteomes" id="UP001318040"/>
    </source>
</evidence>
<dbReference type="InterPro" id="IPR013785">
    <property type="entry name" value="Aldolase_TIM"/>
</dbReference>
<dbReference type="FunFam" id="3.20.20.70:FF:000065">
    <property type="entry name" value="Hyaluronidase"/>
    <property type="match status" value="1"/>
</dbReference>